<dbReference type="Gene3D" id="1.10.540.10">
    <property type="entry name" value="Acyl-CoA dehydrogenase/oxidase, N-terminal domain"/>
    <property type="match status" value="1"/>
</dbReference>
<dbReference type="InterPro" id="IPR009075">
    <property type="entry name" value="AcylCo_DH/oxidase_C"/>
</dbReference>
<protein>
    <submittedName>
        <fullName evidence="10">Acyl-CoA dehydrogenase</fullName>
    </submittedName>
</protein>
<dbReference type="InterPro" id="IPR036250">
    <property type="entry name" value="AcylCo_DH-like_C"/>
</dbReference>
<evidence type="ECO:0000259" key="7">
    <source>
        <dbReference type="Pfam" id="PF00441"/>
    </source>
</evidence>
<evidence type="ECO:0000313" key="10">
    <source>
        <dbReference type="EMBL" id="PKG29071.1"/>
    </source>
</evidence>
<dbReference type="GO" id="GO:0050660">
    <property type="term" value="F:flavin adenine dinucleotide binding"/>
    <property type="evidence" value="ECO:0007669"/>
    <property type="project" value="InterPro"/>
</dbReference>
<evidence type="ECO:0000259" key="9">
    <source>
        <dbReference type="Pfam" id="PF02771"/>
    </source>
</evidence>
<reference evidence="10 11" key="1">
    <citation type="journal article" date="2010" name="Int. J. Syst. Evol. Microbiol.">
        <title>Bacillus horneckiae sp. nov., isolated from a spacecraft-assembly clean room.</title>
        <authorList>
            <person name="Vaishampayan P."/>
            <person name="Probst A."/>
            <person name="Krishnamurthi S."/>
            <person name="Ghosh S."/>
            <person name="Osman S."/>
            <person name="McDowall A."/>
            <person name="Ruckmani A."/>
            <person name="Mayilraj S."/>
            <person name="Venkateswaran K."/>
        </authorList>
    </citation>
    <scope>NUCLEOTIDE SEQUENCE [LARGE SCALE GENOMIC DNA]</scope>
    <source>
        <strain evidence="11">1PO1SC</strain>
    </source>
</reference>
<dbReference type="InterPro" id="IPR037069">
    <property type="entry name" value="AcylCoA_DH/ox_N_sf"/>
</dbReference>
<dbReference type="InterPro" id="IPR006091">
    <property type="entry name" value="Acyl-CoA_Oxase/DH_mid-dom"/>
</dbReference>
<keyword evidence="3 6" id="KW-0285">Flavoprotein</keyword>
<dbReference type="InterPro" id="IPR046373">
    <property type="entry name" value="Acyl-CoA_Oxase/DH_mid-dom_sf"/>
</dbReference>
<name>A0A2N0ZHV6_9BACI</name>
<dbReference type="FunFam" id="2.40.110.10:FF:000002">
    <property type="entry name" value="Acyl-CoA dehydrogenase fadE12"/>
    <property type="match status" value="1"/>
</dbReference>
<gene>
    <name evidence="10" type="ORF">CWS20_09905</name>
</gene>
<dbReference type="Pfam" id="PF02771">
    <property type="entry name" value="Acyl-CoA_dh_N"/>
    <property type="match status" value="1"/>
</dbReference>
<dbReference type="EMBL" id="PISD01000019">
    <property type="protein sequence ID" value="PKG29071.1"/>
    <property type="molecule type" value="Genomic_DNA"/>
</dbReference>
<dbReference type="PANTHER" id="PTHR43884">
    <property type="entry name" value="ACYL-COA DEHYDROGENASE"/>
    <property type="match status" value="1"/>
</dbReference>
<feature type="domain" description="Acyl-CoA dehydrogenase/oxidase N-terminal" evidence="9">
    <location>
        <begin position="25"/>
        <end position="136"/>
    </location>
</feature>
<evidence type="ECO:0000259" key="8">
    <source>
        <dbReference type="Pfam" id="PF02770"/>
    </source>
</evidence>
<comment type="cofactor">
    <cofactor evidence="1 6">
        <name>FAD</name>
        <dbReference type="ChEBI" id="CHEBI:57692"/>
    </cofactor>
</comment>
<dbReference type="InterPro" id="IPR006089">
    <property type="entry name" value="Acyl-CoA_DH_CS"/>
</dbReference>
<dbReference type="Pfam" id="PF00441">
    <property type="entry name" value="Acyl-CoA_dh_1"/>
    <property type="match status" value="1"/>
</dbReference>
<keyword evidence="11" id="KW-1185">Reference proteome</keyword>
<dbReference type="FunFam" id="1.10.540.10:FF:000009">
    <property type="entry name" value="Probable acyl-CoA dehydrogenase"/>
    <property type="match status" value="1"/>
</dbReference>
<dbReference type="SUPFAM" id="SSF47203">
    <property type="entry name" value="Acyl-CoA dehydrogenase C-terminal domain-like"/>
    <property type="match status" value="1"/>
</dbReference>
<keyword evidence="4 6" id="KW-0274">FAD</keyword>
<dbReference type="RefSeq" id="WP_066198797.1">
    <property type="nucleotide sequence ID" value="NZ_JAFDQP010000004.1"/>
</dbReference>
<dbReference type="FunFam" id="1.20.140.10:FF:000001">
    <property type="entry name" value="Acyl-CoA dehydrogenase"/>
    <property type="match status" value="1"/>
</dbReference>
<evidence type="ECO:0000256" key="3">
    <source>
        <dbReference type="ARBA" id="ARBA00022630"/>
    </source>
</evidence>
<sequence>MATKTGDKKGRTAFNPFKHNKEIYNEDHEMFRTSLRKFIEKEVTPYFQQWEEDHYTPRELFNKMGEQGFLCPQVDPAYGGLGLDFGFNRILAEETARVGSGLGTASLHSTVVVPYLEIFGSEEQKKKYLPKFVSGEMLTAVAMTEPGTGSDLSGLNTTAVKDGDHYVINGQKTFITNGINADLIFVAVKTDTKIQPAHRGISMIMVEADTPGFSKGRKLKKLGGHSQDTAELIFEDVRVPAENLLGEEGKGFYYLMEKLQQERIICAEGALALAQEMLSSTIDYVKEREAFGQPISKFQNTQFEIAEMTTELTIGRTFLDSLASRHMNGEDIATEVSMAKWWITDMARRMSSRCLQLHGGYGYMEEYEIARRYRDVAVMPIYAGSNEIMKNIIAKNIGL</sequence>
<dbReference type="Gene3D" id="2.40.110.10">
    <property type="entry name" value="Butyryl-CoA Dehydrogenase, subunit A, domain 2"/>
    <property type="match status" value="1"/>
</dbReference>
<organism evidence="10 11">
    <name type="scientific">Cytobacillus horneckiae</name>
    <dbReference type="NCBI Taxonomy" id="549687"/>
    <lineage>
        <taxon>Bacteria</taxon>
        <taxon>Bacillati</taxon>
        <taxon>Bacillota</taxon>
        <taxon>Bacilli</taxon>
        <taxon>Bacillales</taxon>
        <taxon>Bacillaceae</taxon>
        <taxon>Cytobacillus</taxon>
    </lineage>
</organism>
<proteinExistence type="inferred from homology"/>
<dbReference type="InterPro" id="IPR013786">
    <property type="entry name" value="AcylCoA_DH/ox_N"/>
</dbReference>
<dbReference type="GO" id="GO:0003995">
    <property type="term" value="F:acyl-CoA dehydrogenase activity"/>
    <property type="evidence" value="ECO:0007669"/>
    <property type="project" value="InterPro"/>
</dbReference>
<accession>A0A2N0ZHV6</accession>
<evidence type="ECO:0000256" key="4">
    <source>
        <dbReference type="ARBA" id="ARBA00022827"/>
    </source>
</evidence>
<evidence type="ECO:0000256" key="5">
    <source>
        <dbReference type="ARBA" id="ARBA00023002"/>
    </source>
</evidence>
<dbReference type="PROSITE" id="PS00073">
    <property type="entry name" value="ACYL_COA_DH_2"/>
    <property type="match status" value="1"/>
</dbReference>
<dbReference type="Gene3D" id="1.20.140.10">
    <property type="entry name" value="Butyryl-CoA Dehydrogenase, subunit A, domain 3"/>
    <property type="match status" value="1"/>
</dbReference>
<dbReference type="Proteomes" id="UP000233343">
    <property type="component" value="Unassembled WGS sequence"/>
</dbReference>
<evidence type="ECO:0000313" key="11">
    <source>
        <dbReference type="Proteomes" id="UP000233343"/>
    </source>
</evidence>
<feature type="domain" description="Acyl-CoA oxidase/dehydrogenase middle" evidence="8">
    <location>
        <begin position="140"/>
        <end position="237"/>
    </location>
</feature>
<dbReference type="SUPFAM" id="SSF56645">
    <property type="entry name" value="Acyl-CoA dehydrogenase NM domain-like"/>
    <property type="match status" value="1"/>
</dbReference>
<evidence type="ECO:0000256" key="1">
    <source>
        <dbReference type="ARBA" id="ARBA00001974"/>
    </source>
</evidence>
<dbReference type="AlphaFoldDB" id="A0A2N0ZHV6"/>
<keyword evidence="5 6" id="KW-0560">Oxidoreductase</keyword>
<feature type="domain" description="Acyl-CoA dehydrogenase/oxidase C-terminal" evidence="7">
    <location>
        <begin position="249"/>
        <end position="397"/>
    </location>
</feature>
<comment type="caution">
    <text evidence="10">The sequence shown here is derived from an EMBL/GenBank/DDBJ whole genome shotgun (WGS) entry which is preliminary data.</text>
</comment>
<dbReference type="Pfam" id="PF02770">
    <property type="entry name" value="Acyl-CoA_dh_M"/>
    <property type="match status" value="1"/>
</dbReference>
<comment type="similarity">
    <text evidence="2 6">Belongs to the acyl-CoA dehydrogenase family.</text>
</comment>
<dbReference type="InterPro" id="IPR009100">
    <property type="entry name" value="AcylCoA_DH/oxidase_NM_dom_sf"/>
</dbReference>
<evidence type="ECO:0000256" key="6">
    <source>
        <dbReference type="RuleBase" id="RU362125"/>
    </source>
</evidence>
<evidence type="ECO:0000256" key="2">
    <source>
        <dbReference type="ARBA" id="ARBA00009347"/>
    </source>
</evidence>
<dbReference type="PANTHER" id="PTHR43884:SF12">
    <property type="entry name" value="ISOVALERYL-COA DEHYDROGENASE, MITOCHONDRIAL-RELATED"/>
    <property type="match status" value="1"/>
</dbReference>